<evidence type="ECO:0000256" key="4">
    <source>
        <dbReference type="ARBA" id="ARBA00022598"/>
    </source>
</evidence>
<evidence type="ECO:0000256" key="1">
    <source>
        <dbReference type="ARBA" id="ARBA00005006"/>
    </source>
</evidence>
<dbReference type="GO" id="GO:0005737">
    <property type="term" value="C:cytoplasm"/>
    <property type="evidence" value="ECO:0007669"/>
    <property type="project" value="EnsemblFungi"/>
</dbReference>
<dbReference type="EC" id="6.3.2.2" evidence="3 10"/>
<dbReference type="Proteomes" id="UP000000314">
    <property type="component" value="Chromosome 1"/>
</dbReference>
<evidence type="ECO:0000256" key="6">
    <source>
        <dbReference type="ARBA" id="ARBA00022741"/>
    </source>
</evidence>
<evidence type="ECO:0000256" key="8">
    <source>
        <dbReference type="ARBA" id="ARBA00030585"/>
    </source>
</evidence>
<dbReference type="GO" id="GO:0004357">
    <property type="term" value="F:glutamate-cysteine ligase activity"/>
    <property type="evidence" value="ECO:0007669"/>
    <property type="project" value="UniProtKB-UniRule"/>
</dbReference>
<dbReference type="FunCoup" id="C4QWC7">
    <property type="interactions" value="394"/>
</dbReference>
<dbReference type="OrthoDB" id="7939818at2759"/>
<dbReference type="AlphaFoldDB" id="C4QWC7"/>
<dbReference type="GO" id="GO:0006750">
    <property type="term" value="P:glutathione biosynthetic process"/>
    <property type="evidence" value="ECO:0007669"/>
    <property type="project" value="UniProtKB-UniRule"/>
</dbReference>
<dbReference type="GO" id="GO:0046686">
    <property type="term" value="P:response to cadmium ion"/>
    <property type="evidence" value="ECO:0007669"/>
    <property type="project" value="EnsemblFungi"/>
</dbReference>
<evidence type="ECO:0000256" key="5">
    <source>
        <dbReference type="ARBA" id="ARBA00022684"/>
    </source>
</evidence>
<evidence type="ECO:0000256" key="9">
    <source>
        <dbReference type="ARBA" id="ARBA00032122"/>
    </source>
</evidence>
<dbReference type="Pfam" id="PF03074">
    <property type="entry name" value="GCS"/>
    <property type="match status" value="1"/>
</dbReference>
<comment type="catalytic activity">
    <reaction evidence="10">
        <text>L-cysteine + L-glutamate + ATP = gamma-L-glutamyl-L-cysteine + ADP + phosphate + H(+)</text>
        <dbReference type="Rhea" id="RHEA:13285"/>
        <dbReference type="ChEBI" id="CHEBI:15378"/>
        <dbReference type="ChEBI" id="CHEBI:29985"/>
        <dbReference type="ChEBI" id="CHEBI:30616"/>
        <dbReference type="ChEBI" id="CHEBI:35235"/>
        <dbReference type="ChEBI" id="CHEBI:43474"/>
        <dbReference type="ChEBI" id="CHEBI:58173"/>
        <dbReference type="ChEBI" id="CHEBI:456216"/>
        <dbReference type="EC" id="6.3.2.2"/>
    </reaction>
</comment>
<dbReference type="EMBL" id="FN392319">
    <property type="protein sequence ID" value="CAY67550.1"/>
    <property type="molecule type" value="Genomic_DNA"/>
</dbReference>
<dbReference type="PANTHER" id="PTHR11164:SF0">
    <property type="entry name" value="GLUTAMATE--CYSTEINE LIGASE CATALYTIC SUBUNIT"/>
    <property type="match status" value="1"/>
</dbReference>
<dbReference type="OMA" id="IAHMFIR"/>
<dbReference type="STRING" id="644223.C4QWC7"/>
<evidence type="ECO:0000256" key="7">
    <source>
        <dbReference type="ARBA" id="ARBA00022840"/>
    </source>
</evidence>
<proteinExistence type="inferred from homology"/>
<dbReference type="KEGG" id="ppa:PAS_chr1-1_0184"/>
<organism evidence="11 12">
    <name type="scientific">Komagataella phaffii (strain GS115 / ATCC 20864)</name>
    <name type="common">Yeast</name>
    <name type="synonym">Pichia pastoris</name>
    <dbReference type="NCBI Taxonomy" id="644223"/>
    <lineage>
        <taxon>Eukaryota</taxon>
        <taxon>Fungi</taxon>
        <taxon>Dikarya</taxon>
        <taxon>Ascomycota</taxon>
        <taxon>Saccharomycotina</taxon>
        <taxon>Pichiomycetes</taxon>
        <taxon>Pichiales</taxon>
        <taxon>Pichiaceae</taxon>
        <taxon>Komagataella</taxon>
    </lineage>
</organism>
<keyword evidence="6 10" id="KW-0547">Nucleotide-binding</keyword>
<evidence type="ECO:0000313" key="11">
    <source>
        <dbReference type="EMBL" id="CAY67550.1"/>
    </source>
</evidence>
<dbReference type="FunFam" id="3.30.590.50:FF:000002">
    <property type="entry name" value="Glutamate--cysteine ligase catalytic subunit"/>
    <property type="match status" value="1"/>
</dbReference>
<dbReference type="HOGENOM" id="CLU_010467_0_0_1"/>
<dbReference type="SMR" id="C4QWC7"/>
<evidence type="ECO:0000256" key="3">
    <source>
        <dbReference type="ARBA" id="ARBA00012220"/>
    </source>
</evidence>
<accession>C4QWC7</accession>
<dbReference type="PANTHER" id="PTHR11164">
    <property type="entry name" value="GLUTAMATE CYSTEINE LIGASE"/>
    <property type="match status" value="1"/>
</dbReference>
<dbReference type="RefSeq" id="XP_002489831.1">
    <property type="nucleotide sequence ID" value="XM_002489786.1"/>
</dbReference>
<evidence type="ECO:0000313" key="12">
    <source>
        <dbReference type="Proteomes" id="UP000000314"/>
    </source>
</evidence>
<keyword evidence="4 10" id="KW-0436">Ligase</keyword>
<evidence type="ECO:0000256" key="2">
    <source>
        <dbReference type="ARBA" id="ARBA00008100"/>
    </source>
</evidence>
<dbReference type="SUPFAM" id="SSF55931">
    <property type="entry name" value="Glutamine synthetase/guanido kinase"/>
    <property type="match status" value="1"/>
</dbReference>
<dbReference type="eggNOG" id="KOG3754">
    <property type="taxonomic scope" value="Eukaryota"/>
</dbReference>
<dbReference type="GO" id="GO:0005524">
    <property type="term" value="F:ATP binding"/>
    <property type="evidence" value="ECO:0007669"/>
    <property type="project" value="UniProtKB-UniRule"/>
</dbReference>
<protein>
    <recommendedName>
        <fullName evidence="3 10">Glutamate--cysteine ligase</fullName>
        <ecNumber evidence="3 10">6.3.2.2</ecNumber>
    </recommendedName>
    <alternativeName>
        <fullName evidence="9 10">Gamma-ECS</fullName>
    </alternativeName>
    <alternativeName>
        <fullName evidence="8 10">Gamma-glutamylcysteine synthetase</fullName>
    </alternativeName>
</protein>
<comment type="similarity">
    <text evidence="2 10">Belongs to the glutamate--cysteine ligase type 3 family.</text>
</comment>
<dbReference type="Gene3D" id="3.30.590.50">
    <property type="match status" value="2"/>
</dbReference>
<dbReference type="InParanoid" id="C4QWC7"/>
<dbReference type="InterPro" id="IPR004308">
    <property type="entry name" value="GCS"/>
</dbReference>
<comment type="pathway">
    <text evidence="1 10">Sulfur metabolism; glutathione biosynthesis; glutathione from L-cysteine and L-glutamate: step 1/2.</text>
</comment>
<name>C4QWC7_KOMPG</name>
<evidence type="ECO:0000256" key="10">
    <source>
        <dbReference type="RuleBase" id="RU367135"/>
    </source>
</evidence>
<dbReference type="Gene3D" id="1.10.8.960">
    <property type="match status" value="1"/>
</dbReference>
<gene>
    <name evidence="11" type="ordered locus">PAS_chr1-1_0184</name>
</gene>
<keyword evidence="5 10" id="KW-0317">Glutathione biosynthesis</keyword>
<dbReference type="InterPro" id="IPR014746">
    <property type="entry name" value="Gln_synth/guanido_kin_cat_dom"/>
</dbReference>
<dbReference type="GeneID" id="8197920"/>
<reference evidence="11 12" key="1">
    <citation type="journal article" date="2009" name="Nat. Biotechnol.">
        <title>Genome sequence of the recombinant protein production host Pichia pastoris.</title>
        <authorList>
            <person name="De Schutter K."/>
            <person name="Lin Y.C."/>
            <person name="Tiels P."/>
            <person name="Van Hecke A."/>
            <person name="Glinka S."/>
            <person name="Weber-Lehmann J."/>
            <person name="Rouze P."/>
            <person name="Van de Peer Y."/>
            <person name="Callewaert N."/>
        </authorList>
    </citation>
    <scope>NUCLEOTIDE SEQUENCE [LARGE SCALE GENOMIC DNA]</scope>
    <source>
        <strain evidence="12">GS115 / ATCC 20864</strain>
    </source>
</reference>
<keyword evidence="7 10" id="KW-0067">ATP-binding</keyword>
<dbReference type="GO" id="GO:0042542">
    <property type="term" value="P:response to hydrogen peroxide"/>
    <property type="evidence" value="ECO:0007669"/>
    <property type="project" value="EnsemblFungi"/>
</dbReference>
<dbReference type="UniPathway" id="UPA00142">
    <property type="reaction ID" value="UER00209"/>
</dbReference>
<sequence length="658" mass="75302">MGLLSLGTPYSWFESRSYCDHVKKNALEQLYHCFEAAKNRSDDKYFWGDEVEYMVVHMDSKAKKAQLSIDEDHVFADLADEKICDERDVSYHPEYGRFMIEATPYRPYDGDSLSHYLYVQENMDTRRQLAQKYLKDPDAVLISLTTFPRMGTDDFTFPAAIVGGPSAKSLFVPEEITNRHVRFPTLTANIRRRRGCKVAINIPLYKDKYTRKDDELDPTIPFNRSKFPYSDAEAGQGAALPGHIYMDAMGFGMGSSCLQITMQAQDLKTARYLYDSLMNIAPLALSASASAPIFRGFLADQDVRWNVISGAVDDRTPYERGVDPLPGHGAKGNIKEGKPVIRIPKSRYDSVDQYLSDPSDSFNEESYNDLDSPINEEAYKTLLSYGFDSTLAHHFAHLFIRDPIVIFNERVHQDNTKENDHFENIQSTNWQTLRFKPPTQFATPDQKDQPGWRVELRPMEISITSFENAAYSVFFTLLSKAILLFRPNFYLPVSLIEENMVTAHRVDSIIKDKFHFRVNTESVKSDAIIKELTIKEVFHGSSDFEGLISLVNKAIDSQSKLWSKEFSSSQEFDHALGKLKVYIKFIGLRTSGEIPSTARFIRDFVIKHPEYKQDSVVSDSVSYDLLEKLVKLTKYERDTVAEFFGPELTHDLEAFQFI</sequence>
<keyword evidence="12" id="KW-1185">Reference proteome</keyword>